<dbReference type="InterPro" id="IPR019734">
    <property type="entry name" value="TPR_rpt"/>
</dbReference>
<keyword evidence="8" id="KW-1185">Reference proteome</keyword>
<gene>
    <name evidence="7" type="ORF">CALCODRAFT_495575</name>
</gene>
<evidence type="ECO:0000256" key="1">
    <source>
        <dbReference type="ARBA" id="ARBA00000971"/>
    </source>
</evidence>
<keyword evidence="3" id="KW-0697">Rotamase</keyword>
<name>A0A165GD58_9BASI</name>
<evidence type="ECO:0000256" key="3">
    <source>
        <dbReference type="ARBA" id="ARBA00023110"/>
    </source>
</evidence>
<protein>
    <recommendedName>
        <fullName evidence="2">peptidylprolyl isomerase</fullName>
        <ecNumber evidence="2">5.2.1.8</ecNumber>
    </recommendedName>
</protein>
<evidence type="ECO:0000313" key="7">
    <source>
        <dbReference type="EMBL" id="KZT57918.1"/>
    </source>
</evidence>
<dbReference type="PROSITE" id="PS50005">
    <property type="entry name" value="TPR"/>
    <property type="match status" value="1"/>
</dbReference>
<dbReference type="InParanoid" id="A0A165GD58"/>
<keyword evidence="4" id="KW-0413">Isomerase</keyword>
<evidence type="ECO:0000256" key="2">
    <source>
        <dbReference type="ARBA" id="ARBA00013194"/>
    </source>
</evidence>
<organism evidence="7 8">
    <name type="scientific">Calocera cornea HHB12733</name>
    <dbReference type="NCBI Taxonomy" id="1353952"/>
    <lineage>
        <taxon>Eukaryota</taxon>
        <taxon>Fungi</taxon>
        <taxon>Dikarya</taxon>
        <taxon>Basidiomycota</taxon>
        <taxon>Agaricomycotina</taxon>
        <taxon>Dacrymycetes</taxon>
        <taxon>Dacrymycetales</taxon>
        <taxon>Dacrymycetaceae</taxon>
        <taxon>Calocera</taxon>
    </lineage>
</organism>
<feature type="region of interest" description="Disordered" evidence="6">
    <location>
        <begin position="53"/>
        <end position="72"/>
    </location>
</feature>
<feature type="repeat" description="TPR" evidence="5">
    <location>
        <begin position="81"/>
        <end position="114"/>
    </location>
</feature>
<keyword evidence="5" id="KW-0802">TPR repeat</keyword>
<dbReference type="InterPro" id="IPR050754">
    <property type="entry name" value="FKBP4/5/8-like"/>
</dbReference>
<comment type="catalytic activity">
    <reaction evidence="1">
        <text>[protein]-peptidylproline (omega=180) = [protein]-peptidylproline (omega=0)</text>
        <dbReference type="Rhea" id="RHEA:16237"/>
        <dbReference type="Rhea" id="RHEA-COMP:10747"/>
        <dbReference type="Rhea" id="RHEA-COMP:10748"/>
        <dbReference type="ChEBI" id="CHEBI:83833"/>
        <dbReference type="ChEBI" id="CHEBI:83834"/>
        <dbReference type="EC" id="5.2.1.8"/>
    </reaction>
</comment>
<reference evidence="7 8" key="1">
    <citation type="journal article" date="2016" name="Mol. Biol. Evol.">
        <title>Comparative Genomics of Early-Diverging Mushroom-Forming Fungi Provides Insights into the Origins of Lignocellulose Decay Capabilities.</title>
        <authorList>
            <person name="Nagy L.G."/>
            <person name="Riley R."/>
            <person name="Tritt A."/>
            <person name="Adam C."/>
            <person name="Daum C."/>
            <person name="Floudas D."/>
            <person name="Sun H."/>
            <person name="Yadav J.S."/>
            <person name="Pangilinan J."/>
            <person name="Larsson K.H."/>
            <person name="Matsuura K."/>
            <person name="Barry K."/>
            <person name="Labutti K."/>
            <person name="Kuo R."/>
            <person name="Ohm R.A."/>
            <person name="Bhattacharya S.S."/>
            <person name="Shirouzu T."/>
            <person name="Yoshinaga Y."/>
            <person name="Martin F.M."/>
            <person name="Grigoriev I.V."/>
            <person name="Hibbett D.S."/>
        </authorList>
    </citation>
    <scope>NUCLEOTIDE SEQUENCE [LARGE SCALE GENOMIC DNA]</scope>
    <source>
        <strain evidence="7 8">HHB12733</strain>
    </source>
</reference>
<dbReference type="InterPro" id="IPR011990">
    <property type="entry name" value="TPR-like_helical_dom_sf"/>
</dbReference>
<dbReference type="EC" id="5.2.1.8" evidence="2"/>
<dbReference type="EMBL" id="KV423957">
    <property type="protein sequence ID" value="KZT57918.1"/>
    <property type="molecule type" value="Genomic_DNA"/>
</dbReference>
<accession>A0A165GD58</accession>
<dbReference type="Proteomes" id="UP000076842">
    <property type="component" value="Unassembled WGS sequence"/>
</dbReference>
<dbReference type="OrthoDB" id="433738at2759"/>
<dbReference type="SUPFAM" id="SSF48452">
    <property type="entry name" value="TPR-like"/>
    <property type="match status" value="1"/>
</dbReference>
<dbReference type="STRING" id="1353952.A0A165GD58"/>
<dbReference type="GO" id="GO:0003755">
    <property type="term" value="F:peptidyl-prolyl cis-trans isomerase activity"/>
    <property type="evidence" value="ECO:0007669"/>
    <property type="project" value="UniProtKB-EC"/>
</dbReference>
<dbReference type="SMART" id="SM00028">
    <property type="entry name" value="TPR"/>
    <property type="match status" value="3"/>
</dbReference>
<dbReference type="Gene3D" id="1.25.40.10">
    <property type="entry name" value="Tetratricopeptide repeat domain"/>
    <property type="match status" value="1"/>
</dbReference>
<sequence>MSDSTAEDKLKIALDKKDQGNAAFKSGQYKDALRLYHEAIFYVQGLDKSLTSAMDSGTGGGPSGAGDETRRPRTEADVLIVALYNNMAAIHLKLSNWKRALDSAEKALSKDEGNAKAGFRKAQAQVHLGERLKAIKLLEELNKAHPNDADIARELSAQKRDEAESELQHEKAFKDAWKGKFSFNREKP</sequence>
<dbReference type="PANTHER" id="PTHR46512">
    <property type="entry name" value="PEPTIDYLPROLYL ISOMERASE"/>
    <property type="match status" value="1"/>
</dbReference>
<evidence type="ECO:0000256" key="6">
    <source>
        <dbReference type="SAM" id="MobiDB-lite"/>
    </source>
</evidence>
<dbReference type="Pfam" id="PF14559">
    <property type="entry name" value="TPR_19"/>
    <property type="match status" value="1"/>
</dbReference>
<evidence type="ECO:0000256" key="4">
    <source>
        <dbReference type="ARBA" id="ARBA00023235"/>
    </source>
</evidence>
<dbReference type="AlphaFoldDB" id="A0A165GD58"/>
<dbReference type="PANTHER" id="PTHR46512:SF9">
    <property type="entry name" value="PEPTIDYLPROLYL ISOMERASE"/>
    <property type="match status" value="1"/>
</dbReference>
<evidence type="ECO:0000313" key="8">
    <source>
        <dbReference type="Proteomes" id="UP000076842"/>
    </source>
</evidence>
<proteinExistence type="predicted"/>
<evidence type="ECO:0000256" key="5">
    <source>
        <dbReference type="PROSITE-ProRule" id="PRU00339"/>
    </source>
</evidence>